<name>A0A8J3DD38_9BACT</name>
<organism evidence="1 2">
    <name type="scientific">Cerasicoccus arenae</name>
    <dbReference type="NCBI Taxonomy" id="424488"/>
    <lineage>
        <taxon>Bacteria</taxon>
        <taxon>Pseudomonadati</taxon>
        <taxon>Verrucomicrobiota</taxon>
        <taxon>Opitutia</taxon>
        <taxon>Puniceicoccales</taxon>
        <taxon>Cerasicoccaceae</taxon>
        <taxon>Cerasicoccus</taxon>
    </lineage>
</organism>
<reference evidence="1" key="2">
    <citation type="submission" date="2020-09" db="EMBL/GenBank/DDBJ databases">
        <authorList>
            <person name="Sun Q."/>
            <person name="Kim S."/>
        </authorList>
    </citation>
    <scope>NUCLEOTIDE SEQUENCE</scope>
    <source>
        <strain evidence="1">KCTC 12870</strain>
    </source>
</reference>
<dbReference type="AlphaFoldDB" id="A0A8J3DD38"/>
<gene>
    <name evidence="1" type="ORF">GCM10007047_22510</name>
</gene>
<proteinExistence type="predicted"/>
<evidence type="ECO:0000313" key="1">
    <source>
        <dbReference type="EMBL" id="GHC05065.1"/>
    </source>
</evidence>
<dbReference type="Gene3D" id="3.40.50.1820">
    <property type="entry name" value="alpha/beta hydrolase"/>
    <property type="match status" value="1"/>
</dbReference>
<dbReference type="Proteomes" id="UP000642829">
    <property type="component" value="Unassembled WGS sequence"/>
</dbReference>
<keyword evidence="2" id="KW-1185">Reference proteome</keyword>
<protein>
    <submittedName>
        <fullName evidence="1">Uncharacterized protein</fullName>
    </submittedName>
</protein>
<reference evidence="1" key="1">
    <citation type="journal article" date="2014" name="Int. J. Syst. Evol. Microbiol.">
        <title>Complete genome sequence of Corynebacterium casei LMG S-19264T (=DSM 44701T), isolated from a smear-ripened cheese.</title>
        <authorList>
            <consortium name="US DOE Joint Genome Institute (JGI-PGF)"/>
            <person name="Walter F."/>
            <person name="Albersmeier A."/>
            <person name="Kalinowski J."/>
            <person name="Ruckert C."/>
        </authorList>
    </citation>
    <scope>NUCLEOTIDE SEQUENCE</scope>
    <source>
        <strain evidence="1">KCTC 12870</strain>
    </source>
</reference>
<accession>A0A8J3DD38</accession>
<dbReference type="EMBL" id="BMXG01000013">
    <property type="protein sequence ID" value="GHC05065.1"/>
    <property type="molecule type" value="Genomic_DNA"/>
</dbReference>
<evidence type="ECO:0000313" key="2">
    <source>
        <dbReference type="Proteomes" id="UP000642829"/>
    </source>
</evidence>
<sequence length="76" mass="8622">MYDLVGLIAPRPMLIEAGSYDPIFPIRSVRASVARARSVYDVFNAKDQILTDYFEGRHQISGRKAYAFLKRELVAS</sequence>
<comment type="caution">
    <text evidence="1">The sequence shown here is derived from an EMBL/GenBank/DDBJ whole genome shotgun (WGS) entry which is preliminary data.</text>
</comment>
<dbReference type="InterPro" id="IPR029058">
    <property type="entry name" value="AB_hydrolase_fold"/>
</dbReference>